<name>A0ACC0KNN2_CHOFU</name>
<sequence>MTIQDVYVRSNRRITEEPKVEVISGSVMDNMEVDIVTQKTTYKVYKIRWLMLALFVLYSASNSMQWVQYTIINDIVVNYYGVPSTFVSWTSMVYMVTYVPLIVPASWLLDKTLPMISDFLEELLLKEPLAFSENKIVFVLRYVCISWS</sequence>
<reference evidence="1 2" key="1">
    <citation type="journal article" date="2022" name="Genome Biol. Evol.">
        <title>The Spruce Budworm Genome: Reconstructing the Evolutionary History of Antifreeze Proteins.</title>
        <authorList>
            <person name="Beliveau C."/>
            <person name="Gagne P."/>
            <person name="Picq S."/>
            <person name="Vernygora O."/>
            <person name="Keeling C.I."/>
            <person name="Pinkney K."/>
            <person name="Doucet D."/>
            <person name="Wen F."/>
            <person name="Johnston J.S."/>
            <person name="Maaroufi H."/>
            <person name="Boyle B."/>
            <person name="Laroche J."/>
            <person name="Dewar K."/>
            <person name="Juretic N."/>
            <person name="Blackburn G."/>
            <person name="Nisole A."/>
            <person name="Brunet B."/>
            <person name="Brandao M."/>
            <person name="Lumley L."/>
            <person name="Duan J."/>
            <person name="Quan G."/>
            <person name="Lucarotti C.J."/>
            <person name="Roe A.D."/>
            <person name="Sperling F.A.H."/>
            <person name="Levesque R.C."/>
            <person name="Cusson M."/>
        </authorList>
    </citation>
    <scope>NUCLEOTIDE SEQUENCE [LARGE SCALE GENOMIC DNA]</scope>
    <source>
        <strain evidence="1">Glfc:IPQL:Cfum</strain>
    </source>
</reference>
<evidence type="ECO:0000313" key="1">
    <source>
        <dbReference type="EMBL" id="KAI8437964.1"/>
    </source>
</evidence>
<keyword evidence="2" id="KW-1185">Reference proteome</keyword>
<protein>
    <submittedName>
        <fullName evidence="1">Uncharacterized protein</fullName>
    </submittedName>
</protein>
<dbReference type="Proteomes" id="UP001064048">
    <property type="component" value="Chromosome 18"/>
</dbReference>
<organism evidence="1 2">
    <name type="scientific">Choristoneura fumiferana</name>
    <name type="common">Spruce budworm moth</name>
    <name type="synonym">Archips fumiferana</name>
    <dbReference type="NCBI Taxonomy" id="7141"/>
    <lineage>
        <taxon>Eukaryota</taxon>
        <taxon>Metazoa</taxon>
        <taxon>Ecdysozoa</taxon>
        <taxon>Arthropoda</taxon>
        <taxon>Hexapoda</taxon>
        <taxon>Insecta</taxon>
        <taxon>Pterygota</taxon>
        <taxon>Neoptera</taxon>
        <taxon>Endopterygota</taxon>
        <taxon>Lepidoptera</taxon>
        <taxon>Glossata</taxon>
        <taxon>Ditrysia</taxon>
        <taxon>Tortricoidea</taxon>
        <taxon>Tortricidae</taxon>
        <taxon>Tortricinae</taxon>
        <taxon>Choristoneura</taxon>
    </lineage>
</organism>
<proteinExistence type="predicted"/>
<comment type="caution">
    <text evidence="1">The sequence shown here is derived from an EMBL/GenBank/DDBJ whole genome shotgun (WGS) entry which is preliminary data.</text>
</comment>
<accession>A0ACC0KNN2</accession>
<dbReference type="EMBL" id="CM046118">
    <property type="protein sequence ID" value="KAI8437964.1"/>
    <property type="molecule type" value="Genomic_DNA"/>
</dbReference>
<evidence type="ECO:0000313" key="2">
    <source>
        <dbReference type="Proteomes" id="UP001064048"/>
    </source>
</evidence>
<gene>
    <name evidence="1" type="ORF">MSG28_010627</name>
</gene>